<dbReference type="EMBL" id="LZPO01046747">
    <property type="protein sequence ID" value="OBS73418.1"/>
    <property type="molecule type" value="Genomic_DNA"/>
</dbReference>
<feature type="transmembrane region" description="Helical" evidence="1">
    <location>
        <begin position="46"/>
        <end position="63"/>
    </location>
</feature>
<keyword evidence="1" id="KW-1133">Transmembrane helix</keyword>
<feature type="non-terminal residue" evidence="2">
    <location>
        <position position="130"/>
    </location>
</feature>
<evidence type="ECO:0000313" key="2">
    <source>
        <dbReference type="EMBL" id="OBS73418.1"/>
    </source>
</evidence>
<evidence type="ECO:0000256" key="1">
    <source>
        <dbReference type="SAM" id="Phobius"/>
    </source>
</evidence>
<evidence type="ECO:0000313" key="3">
    <source>
        <dbReference type="Proteomes" id="UP000092124"/>
    </source>
</evidence>
<dbReference type="AlphaFoldDB" id="A0A1A6H4A4"/>
<sequence length="130" mass="15198">MTPKNTNFSFTLYFAIRDIKRNPPMLLNISMLVNIKYNLIAHWMKNNIPIAIAMVFFMVHFYCNRVELIISNDDLGIHFHFKFIEEIQTHVYAVAHGFHEMLLQQVDTCSNNGGKGLEFVSWQEMSLTLN</sequence>
<name>A0A1A6H4A4_NEOLE</name>
<accession>A0A1A6H4A4</accession>
<keyword evidence="1" id="KW-0812">Transmembrane</keyword>
<proteinExistence type="predicted"/>
<dbReference type="Proteomes" id="UP000092124">
    <property type="component" value="Unassembled WGS sequence"/>
</dbReference>
<keyword evidence="3" id="KW-1185">Reference proteome</keyword>
<protein>
    <submittedName>
        <fullName evidence="2">Uncharacterized protein</fullName>
    </submittedName>
</protein>
<reference evidence="2 3" key="1">
    <citation type="submission" date="2016-06" db="EMBL/GenBank/DDBJ databases">
        <title>The Draft Genome Sequence and Annotation of the Desert Woodrat Neotoma lepida.</title>
        <authorList>
            <person name="Campbell M."/>
            <person name="Oakeson K.F."/>
            <person name="Yandell M."/>
            <person name="Halpert J.R."/>
            <person name="Dearing D."/>
        </authorList>
    </citation>
    <scope>NUCLEOTIDE SEQUENCE [LARGE SCALE GENOMIC DNA]</scope>
    <source>
        <strain evidence="2">417</strain>
        <tissue evidence="2">Liver</tissue>
    </source>
</reference>
<keyword evidence="1" id="KW-0472">Membrane</keyword>
<comment type="caution">
    <text evidence="2">The sequence shown here is derived from an EMBL/GenBank/DDBJ whole genome shotgun (WGS) entry which is preliminary data.</text>
</comment>
<organism evidence="2 3">
    <name type="scientific">Neotoma lepida</name>
    <name type="common">Desert woodrat</name>
    <dbReference type="NCBI Taxonomy" id="56216"/>
    <lineage>
        <taxon>Eukaryota</taxon>
        <taxon>Metazoa</taxon>
        <taxon>Chordata</taxon>
        <taxon>Craniata</taxon>
        <taxon>Vertebrata</taxon>
        <taxon>Euteleostomi</taxon>
        <taxon>Mammalia</taxon>
        <taxon>Eutheria</taxon>
        <taxon>Euarchontoglires</taxon>
        <taxon>Glires</taxon>
        <taxon>Rodentia</taxon>
        <taxon>Myomorpha</taxon>
        <taxon>Muroidea</taxon>
        <taxon>Cricetidae</taxon>
        <taxon>Neotominae</taxon>
        <taxon>Neotoma</taxon>
    </lineage>
</organism>
<gene>
    <name evidence="2" type="ORF">A6R68_16044</name>
</gene>